<name>A0A1N7FAD9_9EURY</name>
<dbReference type="Proteomes" id="UP000186914">
    <property type="component" value="Unassembled WGS sequence"/>
</dbReference>
<organism evidence="1 2">
    <name type="scientific">Haladaptatus litoreus</name>
    <dbReference type="NCBI Taxonomy" id="553468"/>
    <lineage>
        <taxon>Archaea</taxon>
        <taxon>Methanobacteriati</taxon>
        <taxon>Methanobacteriota</taxon>
        <taxon>Stenosarchaea group</taxon>
        <taxon>Halobacteria</taxon>
        <taxon>Halobacteriales</taxon>
        <taxon>Haladaptataceae</taxon>
        <taxon>Haladaptatus</taxon>
    </lineage>
</organism>
<protein>
    <submittedName>
        <fullName evidence="1">Uncharacterized protein</fullName>
    </submittedName>
</protein>
<evidence type="ECO:0000313" key="2">
    <source>
        <dbReference type="Proteomes" id="UP000186914"/>
    </source>
</evidence>
<evidence type="ECO:0000313" key="1">
    <source>
        <dbReference type="EMBL" id="SIR97280.1"/>
    </source>
</evidence>
<sequence length="101" mass="12164">MLLQKLQVDLFVALSEPPVRQFVAMIVYQLNEWPNFLESRTFSDLICLSIPFDKARVRQFREMRMGHLDFEVLHILVFYRDVCWDLRVPVVLWIMFEQGTE</sequence>
<keyword evidence="2" id="KW-1185">Reference proteome</keyword>
<accession>A0A1N7FAD9</accession>
<dbReference type="EMBL" id="FTNO01000008">
    <property type="protein sequence ID" value="SIR97280.1"/>
    <property type="molecule type" value="Genomic_DNA"/>
</dbReference>
<proteinExistence type="predicted"/>
<dbReference type="AlphaFoldDB" id="A0A1N7FAD9"/>
<reference evidence="2" key="1">
    <citation type="submission" date="2017-01" db="EMBL/GenBank/DDBJ databases">
        <authorList>
            <person name="Varghese N."/>
            <person name="Submissions S."/>
        </authorList>
    </citation>
    <scope>NUCLEOTIDE SEQUENCE [LARGE SCALE GENOMIC DNA]</scope>
    <source>
        <strain evidence="2">CGMCC 1.7737</strain>
    </source>
</reference>
<gene>
    <name evidence="1" type="ORF">SAMN05421858_4873</name>
</gene>